<organism evidence="1 2">
    <name type="scientific">Coprobacter fastidiosus</name>
    <dbReference type="NCBI Taxonomy" id="1099853"/>
    <lineage>
        <taxon>Bacteria</taxon>
        <taxon>Pseudomonadati</taxon>
        <taxon>Bacteroidota</taxon>
        <taxon>Bacteroidia</taxon>
        <taxon>Bacteroidales</taxon>
        <taxon>Barnesiellaceae</taxon>
        <taxon>Coprobacter</taxon>
    </lineage>
</organism>
<comment type="caution">
    <text evidence="1">The sequence shown here is derived from an EMBL/GenBank/DDBJ whole genome shotgun (WGS) entry which is preliminary data.</text>
</comment>
<gene>
    <name evidence="1" type="ORF">DDY73_08310</name>
</gene>
<dbReference type="EMBL" id="DNWC01000105">
    <property type="protein sequence ID" value="HBJ08997.1"/>
    <property type="molecule type" value="Genomic_DNA"/>
</dbReference>
<dbReference type="RefSeq" id="WP_278585150.1">
    <property type="nucleotide sequence ID" value="NZ_CAJKYL010000029.1"/>
</dbReference>
<evidence type="ECO:0000313" key="1">
    <source>
        <dbReference type="EMBL" id="HBJ08997.1"/>
    </source>
</evidence>
<sequence length="233" mass="26446">MRKEILITILLGIFFLQRTGAQITTAKEAFSLTPITQLPYEGIMSETLIEPYASIYFPYKTWGNKLDMSYWIDYGLTISVPLAEDGDCSIFRRFSPTNGQYLIGVIDLGIMDYIRKYLITATPDGEFIDCLEVSVLGSTNTGVGALIKQWKIDADMGVTVYQIKPTSTVPIKFEDTAPLAKMNAQRIDTRYQVDETGHIKKIKEIKYQPQDYMILDFTGNRNIWDGKEQPLVP</sequence>
<protein>
    <submittedName>
        <fullName evidence="1">Uncharacterized protein</fullName>
    </submittedName>
</protein>
<evidence type="ECO:0000313" key="2">
    <source>
        <dbReference type="Proteomes" id="UP000262954"/>
    </source>
</evidence>
<name>A0A354M3A8_9BACT</name>
<proteinExistence type="predicted"/>
<reference evidence="1 2" key="1">
    <citation type="journal article" date="2018" name="Nat. Biotechnol.">
        <title>A standardized bacterial taxonomy based on genome phylogeny substantially revises the tree of life.</title>
        <authorList>
            <person name="Parks D.H."/>
            <person name="Chuvochina M."/>
            <person name="Waite D.W."/>
            <person name="Rinke C."/>
            <person name="Skarshewski A."/>
            <person name="Chaumeil P.A."/>
            <person name="Hugenholtz P."/>
        </authorList>
    </citation>
    <scope>NUCLEOTIDE SEQUENCE [LARGE SCALE GENOMIC DNA]</scope>
    <source>
        <strain evidence="1">UBA11482</strain>
    </source>
</reference>
<dbReference type="Proteomes" id="UP000262954">
    <property type="component" value="Unassembled WGS sequence"/>
</dbReference>
<dbReference type="AlphaFoldDB" id="A0A354M3A8"/>
<accession>A0A354M3A8</accession>